<dbReference type="PRINTS" id="PR00071">
    <property type="entry name" value="HMGCOARDTASE"/>
</dbReference>
<dbReference type="AlphaFoldDB" id="A0A6N6RFF1"/>
<keyword evidence="7" id="KW-1185">Reference proteome</keyword>
<dbReference type="GO" id="GO:0008299">
    <property type="term" value="P:isoprenoid biosynthetic process"/>
    <property type="evidence" value="ECO:0007669"/>
    <property type="project" value="InterPro"/>
</dbReference>
<evidence type="ECO:0000256" key="4">
    <source>
        <dbReference type="ARBA" id="ARBA00023002"/>
    </source>
</evidence>
<dbReference type="SUPFAM" id="SSF55035">
    <property type="entry name" value="NAD-binding domain of HMG-CoA reductase"/>
    <property type="match status" value="1"/>
</dbReference>
<evidence type="ECO:0000256" key="1">
    <source>
        <dbReference type="ARBA" id="ARBA00007661"/>
    </source>
</evidence>
<dbReference type="EMBL" id="WBVO01000006">
    <property type="protein sequence ID" value="KAB2809885.1"/>
    <property type="molecule type" value="Genomic_DNA"/>
</dbReference>
<dbReference type="InterPro" id="IPR023074">
    <property type="entry name" value="HMG_CoA_Rdtase_cat_sf"/>
</dbReference>
<gene>
    <name evidence="6" type="ORF">F8C67_08365</name>
</gene>
<dbReference type="Gene3D" id="3.30.70.420">
    <property type="entry name" value="Hydroxymethylglutaryl-CoA reductase, class I/II, NAD/NADP-binding domain"/>
    <property type="match status" value="1"/>
</dbReference>
<dbReference type="GO" id="GO:0004420">
    <property type="term" value="F:hydroxymethylglutaryl-CoA reductase (NADPH) activity"/>
    <property type="evidence" value="ECO:0007669"/>
    <property type="project" value="UniProtKB-EC"/>
</dbReference>
<dbReference type="Gene3D" id="3.90.770.10">
    <property type="entry name" value="3-hydroxy-3-methylglutaryl-coenzyme A Reductase, Chain A, domain 2"/>
    <property type="match status" value="1"/>
</dbReference>
<dbReference type="PANTHER" id="PTHR10572:SF24">
    <property type="entry name" value="3-HYDROXY-3-METHYLGLUTARYL-COENZYME A REDUCTASE"/>
    <property type="match status" value="1"/>
</dbReference>
<keyword evidence="4" id="KW-0560">Oxidoreductase</keyword>
<accession>A0A6N6RFF1</accession>
<dbReference type="InterPro" id="IPR009029">
    <property type="entry name" value="HMG_CoA_Rdtase_sub-bd_dom_sf"/>
</dbReference>
<protein>
    <recommendedName>
        <fullName evidence="2">hydroxymethylglutaryl-CoA reductase (NADPH)</fullName>
        <ecNumber evidence="2">1.1.1.34</ecNumber>
    </recommendedName>
</protein>
<dbReference type="SUPFAM" id="SSF56542">
    <property type="entry name" value="Substrate-binding domain of HMG-CoA reductase"/>
    <property type="match status" value="1"/>
</dbReference>
<evidence type="ECO:0000313" key="6">
    <source>
        <dbReference type="EMBL" id="KAB2809885.1"/>
    </source>
</evidence>
<comment type="caution">
    <text evidence="6">The sequence shown here is derived from an EMBL/GenBank/DDBJ whole genome shotgun (WGS) entry which is preliminary data.</text>
</comment>
<evidence type="ECO:0000313" key="7">
    <source>
        <dbReference type="Proteomes" id="UP000468650"/>
    </source>
</evidence>
<comment type="similarity">
    <text evidence="1">Belongs to the HMG-CoA reductase family.</text>
</comment>
<dbReference type="EC" id="1.1.1.34" evidence="2"/>
<dbReference type="PANTHER" id="PTHR10572">
    <property type="entry name" value="3-HYDROXY-3-METHYLGLUTARYL-COENZYME A REDUCTASE"/>
    <property type="match status" value="1"/>
</dbReference>
<dbReference type="InterPro" id="IPR004554">
    <property type="entry name" value="HMG_CoA_Rdtase_eu_arc"/>
</dbReference>
<dbReference type="OrthoDB" id="9794902at2"/>
<dbReference type="Pfam" id="PF00368">
    <property type="entry name" value="HMG-CoA_red"/>
    <property type="match status" value="1"/>
</dbReference>
<dbReference type="InterPro" id="IPR002202">
    <property type="entry name" value="HMG_CoA_Rdtase"/>
</dbReference>
<feature type="region of interest" description="Disordered" evidence="5">
    <location>
        <begin position="1"/>
        <end position="22"/>
    </location>
</feature>
<name>A0A6N6RFF1_9FLAO</name>
<dbReference type="RefSeq" id="WP_151667385.1">
    <property type="nucleotide sequence ID" value="NZ_WBVO01000006.1"/>
</dbReference>
<dbReference type="PROSITE" id="PS00318">
    <property type="entry name" value="HMG_COA_REDUCTASE_2"/>
    <property type="match status" value="1"/>
</dbReference>
<dbReference type="GO" id="GO:0015936">
    <property type="term" value="P:coenzyme A metabolic process"/>
    <property type="evidence" value="ECO:0007669"/>
    <property type="project" value="InterPro"/>
</dbReference>
<dbReference type="InterPro" id="IPR009023">
    <property type="entry name" value="HMG_CoA_Rdtase_NAD(P)-bd_sf"/>
</dbReference>
<sequence length="402" mass="42658">MRNSNQTHTGIPNGSQTTSSNTIPTAIEAVEERRALLTSLTKLNRGVFLGAESIDDSNSFVGNIENYVGMTMVPTGVMGPIVVHGTKANGEYYVPLATSEGALVASYHRGAKACSVSGGVTSMCVKEGVQRSPTFAFSNLEEAGVFIAWTTTQKEAFKAEASKMSRFGEMQDMKVHLESSQVTLIFEYTTGDASGQNMVTICTDAVCRYILENTPVQPRKWYIEGNFSGDKKATASALNHVRGKKVIAEVELKPEVVASVLKSNPENIVEYWKNSTLNIIQSGALGAQGHYANGLTALFMATGQDVACIAEAGMGVTRMEIRPSGNLYVSVTLPNLIVGTVGGGTSLPTQAECLKMMDCYGAGNAVKFAEICAATVLAGEISIAAAIAEGHFTSAHKNLGRK</sequence>
<proteinExistence type="inferred from homology"/>
<dbReference type="CDD" id="cd00643">
    <property type="entry name" value="HMG-CoA_reductase_classI"/>
    <property type="match status" value="1"/>
</dbReference>
<evidence type="ECO:0000256" key="2">
    <source>
        <dbReference type="ARBA" id="ARBA00012999"/>
    </source>
</evidence>
<dbReference type="Proteomes" id="UP000468650">
    <property type="component" value="Unassembled WGS sequence"/>
</dbReference>
<evidence type="ECO:0000256" key="5">
    <source>
        <dbReference type="SAM" id="MobiDB-lite"/>
    </source>
</evidence>
<organism evidence="6 7">
    <name type="scientific">Phaeocystidibacter luteus</name>
    <dbReference type="NCBI Taxonomy" id="911197"/>
    <lineage>
        <taxon>Bacteria</taxon>
        <taxon>Pseudomonadati</taxon>
        <taxon>Bacteroidota</taxon>
        <taxon>Flavobacteriia</taxon>
        <taxon>Flavobacteriales</taxon>
        <taxon>Phaeocystidibacteraceae</taxon>
        <taxon>Phaeocystidibacter</taxon>
    </lineage>
</organism>
<dbReference type="InterPro" id="IPR023076">
    <property type="entry name" value="HMG_CoA_Rdtase_CS"/>
</dbReference>
<keyword evidence="3" id="KW-0521">NADP</keyword>
<dbReference type="PROSITE" id="PS50065">
    <property type="entry name" value="HMG_COA_REDUCTASE_4"/>
    <property type="match status" value="1"/>
</dbReference>
<reference evidence="6 7" key="1">
    <citation type="submission" date="2019-09" db="EMBL/GenBank/DDBJ databases">
        <title>Genomes of family Cryomorphaceae.</title>
        <authorList>
            <person name="Bowman J.P."/>
        </authorList>
    </citation>
    <scope>NUCLEOTIDE SEQUENCE [LARGE SCALE GENOMIC DNA]</scope>
    <source>
        <strain evidence="6 7">LMG 25704</strain>
    </source>
</reference>
<evidence type="ECO:0000256" key="3">
    <source>
        <dbReference type="ARBA" id="ARBA00022857"/>
    </source>
</evidence>